<organism evidence="9 10">
    <name type="scientific">Streptomyces ferrugineus</name>
    <dbReference type="NCBI Taxonomy" id="1413221"/>
    <lineage>
        <taxon>Bacteria</taxon>
        <taxon>Bacillati</taxon>
        <taxon>Actinomycetota</taxon>
        <taxon>Actinomycetes</taxon>
        <taxon>Kitasatosporales</taxon>
        <taxon>Streptomycetaceae</taxon>
        <taxon>Streptomyces</taxon>
    </lineage>
</organism>
<name>A0A7M2SQS9_9ACTN</name>
<dbReference type="Gene3D" id="2.130.10.10">
    <property type="entry name" value="YVTN repeat-like/Quinoprotein amine dehydrogenase"/>
    <property type="match status" value="2"/>
</dbReference>
<feature type="transmembrane region" description="Helical" evidence="7">
    <location>
        <begin position="297"/>
        <end position="317"/>
    </location>
</feature>
<dbReference type="PANTHER" id="PTHR43289:SF34">
    <property type="entry name" value="SERINE_THREONINE-PROTEIN KINASE YBDM-RELATED"/>
    <property type="match status" value="1"/>
</dbReference>
<dbReference type="AlphaFoldDB" id="A0A7M2SQS9"/>
<feature type="region of interest" description="Disordered" evidence="6">
    <location>
        <begin position="324"/>
        <end position="358"/>
    </location>
</feature>
<dbReference type="InterPro" id="IPR000719">
    <property type="entry name" value="Prot_kinase_dom"/>
</dbReference>
<evidence type="ECO:0000256" key="6">
    <source>
        <dbReference type="SAM" id="MobiDB-lite"/>
    </source>
</evidence>
<evidence type="ECO:0000256" key="3">
    <source>
        <dbReference type="ARBA" id="ARBA00022777"/>
    </source>
</evidence>
<dbReference type="GO" id="GO:0005524">
    <property type="term" value="F:ATP binding"/>
    <property type="evidence" value="ECO:0007669"/>
    <property type="project" value="UniProtKB-UniRule"/>
</dbReference>
<evidence type="ECO:0000256" key="5">
    <source>
        <dbReference type="PROSITE-ProRule" id="PRU10141"/>
    </source>
</evidence>
<dbReference type="PROSITE" id="PS50011">
    <property type="entry name" value="PROTEIN_KINASE_DOM"/>
    <property type="match status" value="1"/>
</dbReference>
<dbReference type="InterPro" id="IPR008271">
    <property type="entry name" value="Ser/Thr_kinase_AS"/>
</dbReference>
<dbReference type="SMART" id="SM00564">
    <property type="entry name" value="PQQ"/>
    <property type="match status" value="3"/>
</dbReference>
<dbReference type="InterPro" id="IPR018391">
    <property type="entry name" value="PQQ_b-propeller_rpt"/>
</dbReference>
<evidence type="ECO:0000256" key="4">
    <source>
        <dbReference type="ARBA" id="ARBA00022840"/>
    </source>
</evidence>
<dbReference type="Proteomes" id="UP000594205">
    <property type="component" value="Chromosome"/>
</dbReference>
<keyword evidence="4 5" id="KW-0067">ATP-binding</keyword>
<dbReference type="InterPro" id="IPR017441">
    <property type="entry name" value="Protein_kinase_ATP_BS"/>
</dbReference>
<keyword evidence="7" id="KW-1133">Transmembrane helix</keyword>
<accession>A0A7M2SQS9</accession>
<dbReference type="InterPro" id="IPR011047">
    <property type="entry name" value="Quinoprotein_ADH-like_sf"/>
</dbReference>
<feature type="compositionally biased region" description="Basic and acidic residues" evidence="6">
    <location>
        <begin position="276"/>
        <end position="287"/>
    </location>
</feature>
<protein>
    <submittedName>
        <fullName evidence="9">Protein kinase</fullName>
    </submittedName>
</protein>
<dbReference type="Gene3D" id="1.10.510.10">
    <property type="entry name" value="Transferase(Phosphotransferase) domain 1"/>
    <property type="match status" value="1"/>
</dbReference>
<dbReference type="PROSITE" id="PS00107">
    <property type="entry name" value="PROTEIN_KINASE_ATP"/>
    <property type="match status" value="1"/>
</dbReference>
<keyword evidence="10" id="KW-1185">Reference proteome</keyword>
<dbReference type="PANTHER" id="PTHR43289">
    <property type="entry name" value="MITOGEN-ACTIVATED PROTEIN KINASE KINASE KINASE 20-RELATED"/>
    <property type="match status" value="1"/>
</dbReference>
<keyword evidence="1" id="KW-0808">Transferase</keyword>
<dbReference type="Gene3D" id="3.30.200.20">
    <property type="entry name" value="Phosphorylase Kinase, domain 1"/>
    <property type="match status" value="1"/>
</dbReference>
<evidence type="ECO:0000313" key="10">
    <source>
        <dbReference type="Proteomes" id="UP000594205"/>
    </source>
</evidence>
<sequence>MALRESDPAEVGGYRIEDRLGSGGMGVVYLARSDSGRRLALKVVHAQYADDDEFRIRFRREVAAARQVSGAFTAPVVDADADAPRPWMATLYIPGEDLGTHVRRHGPLPLPKLYELAAGLAEAIRDIHRAGMVHRDLKPANVMLAEDGPRVIDFGISRAAEFAASDVLTQTGRVMGTPPFMSPEQFSSPQDVGPAADVFSLGSVVAYAATGHGPFDSPSPYETAVRVVDGAAEIDDVPPELLPFVQLCLEKHPKSRPSPDELLRLLRNGEMPGPRSEPDSGTPRDEQPSTPRRRKRLILLSALSALLVAAATTLTVMSVNAEPTPVAGDLPSGWQAWHKRSKDPSPDKDPIGPSSPFNRCAATGRSLVCAGDDVMATRFALADGRNTWARSIDETADDLGGSSAGTIIGARGGSVYVYGADDRPVDGDGLSKTRYTVQALDAETGKARWKTVTGDGDGATEPNREHGASIAVPAGVITVYGDDSKYYALLGADDGKVRWKRPLPDQETDPCLLRAADRQAYLLCARLTGDDITGTSVTRLDPATGRPDWTVKIKGDQDIAGQADGRLVLAGVTGTHRTVTLINAESHVVTTARLATAQPEGASLYVLRGTLYFTLPGGSVRAVDPGTGRQLWKTDSTVEQSGPPAASATRLYLASPSGRLAAIDVRTGRVTGTRAGRDDGGDLDVATSITAPPVLVGDALYVPYGLRAVYTADVRDL</sequence>
<dbReference type="Pfam" id="PF13360">
    <property type="entry name" value="PQQ_2"/>
    <property type="match status" value="2"/>
</dbReference>
<keyword evidence="7" id="KW-0812">Transmembrane</keyword>
<gene>
    <name evidence="9" type="ORF">IM697_08060</name>
</gene>
<evidence type="ECO:0000259" key="8">
    <source>
        <dbReference type="PROSITE" id="PS50011"/>
    </source>
</evidence>
<reference evidence="9 10" key="1">
    <citation type="submission" date="2020-10" db="EMBL/GenBank/DDBJ databases">
        <title>Streptomyces ferrugineus complate genome analysis.</title>
        <authorList>
            <person name="Anwar N."/>
        </authorList>
    </citation>
    <scope>NUCLEOTIDE SEQUENCE [LARGE SCALE GENOMIC DNA]</scope>
    <source>
        <strain evidence="9 10">CCTCC AA2014009</strain>
    </source>
</reference>
<evidence type="ECO:0000256" key="2">
    <source>
        <dbReference type="ARBA" id="ARBA00022741"/>
    </source>
</evidence>
<dbReference type="InterPro" id="IPR002372">
    <property type="entry name" value="PQQ_rpt_dom"/>
</dbReference>
<dbReference type="CDD" id="cd14014">
    <property type="entry name" value="STKc_PknB_like"/>
    <property type="match status" value="1"/>
</dbReference>
<keyword evidence="2 5" id="KW-0547">Nucleotide-binding</keyword>
<dbReference type="InterPro" id="IPR015943">
    <property type="entry name" value="WD40/YVTN_repeat-like_dom_sf"/>
</dbReference>
<dbReference type="SMART" id="SM00220">
    <property type="entry name" value="S_TKc"/>
    <property type="match status" value="1"/>
</dbReference>
<keyword evidence="7" id="KW-0472">Membrane</keyword>
<dbReference type="SUPFAM" id="SSF56112">
    <property type="entry name" value="Protein kinase-like (PK-like)"/>
    <property type="match status" value="1"/>
</dbReference>
<keyword evidence="3 9" id="KW-0418">Kinase</keyword>
<dbReference type="InterPro" id="IPR011009">
    <property type="entry name" value="Kinase-like_dom_sf"/>
</dbReference>
<dbReference type="PROSITE" id="PS00108">
    <property type="entry name" value="PROTEIN_KINASE_ST"/>
    <property type="match status" value="1"/>
</dbReference>
<feature type="binding site" evidence="5">
    <location>
        <position position="42"/>
    </location>
    <ligand>
        <name>ATP</name>
        <dbReference type="ChEBI" id="CHEBI:30616"/>
    </ligand>
</feature>
<dbReference type="RefSeq" id="WP_194046050.1">
    <property type="nucleotide sequence ID" value="NZ_CP063373.1"/>
</dbReference>
<dbReference type="SUPFAM" id="SSF50998">
    <property type="entry name" value="Quinoprotein alcohol dehydrogenase-like"/>
    <property type="match status" value="2"/>
</dbReference>
<dbReference type="EMBL" id="CP063373">
    <property type="protein sequence ID" value="QOV38329.1"/>
    <property type="molecule type" value="Genomic_DNA"/>
</dbReference>
<evidence type="ECO:0000256" key="1">
    <source>
        <dbReference type="ARBA" id="ARBA00022679"/>
    </source>
</evidence>
<evidence type="ECO:0000313" key="9">
    <source>
        <dbReference type="EMBL" id="QOV38329.1"/>
    </source>
</evidence>
<dbReference type="GO" id="GO:0004674">
    <property type="term" value="F:protein serine/threonine kinase activity"/>
    <property type="evidence" value="ECO:0007669"/>
    <property type="project" value="TreeGrafter"/>
</dbReference>
<proteinExistence type="predicted"/>
<feature type="region of interest" description="Disordered" evidence="6">
    <location>
        <begin position="268"/>
        <end position="294"/>
    </location>
</feature>
<dbReference type="KEGG" id="sfeu:IM697_08060"/>
<dbReference type="Pfam" id="PF00069">
    <property type="entry name" value="Pkinase"/>
    <property type="match status" value="1"/>
</dbReference>
<feature type="domain" description="Protein kinase" evidence="8">
    <location>
        <begin position="14"/>
        <end position="271"/>
    </location>
</feature>
<evidence type="ECO:0000256" key="7">
    <source>
        <dbReference type="SAM" id="Phobius"/>
    </source>
</evidence>